<comment type="similarity">
    <text evidence="1">Belongs to the AB hydrolase superfamily. AB hydrolase 2 family.</text>
</comment>
<dbReference type="Proteomes" id="UP000217182">
    <property type="component" value="Chromosome"/>
</dbReference>
<dbReference type="Gene3D" id="3.40.50.1820">
    <property type="entry name" value="alpha/beta hydrolase"/>
    <property type="match status" value="1"/>
</dbReference>
<evidence type="ECO:0000313" key="4">
    <source>
        <dbReference type="EMBL" id="ATA21191.1"/>
    </source>
</evidence>
<evidence type="ECO:0000256" key="1">
    <source>
        <dbReference type="ARBA" id="ARBA00006499"/>
    </source>
</evidence>
<dbReference type="SUPFAM" id="SSF53474">
    <property type="entry name" value="alpha/beta-Hydrolases"/>
    <property type="match status" value="1"/>
</dbReference>
<accession>A0A250B506</accession>
<dbReference type="OrthoDB" id="9801763at2"/>
<keyword evidence="5" id="KW-1185">Reference proteome</keyword>
<protein>
    <submittedName>
        <fullName evidence="4">Hydrolase</fullName>
    </submittedName>
</protein>
<reference evidence="4 5" key="1">
    <citation type="submission" date="2016-01" db="EMBL/GenBank/DDBJ databases">
        <authorList>
            <person name="Oliw E.H."/>
        </authorList>
    </citation>
    <scope>NUCLEOTIDE SEQUENCE [LARGE SCALE GENOMIC DNA]</scope>
    <source>
        <strain evidence="4 5">FRB97</strain>
    </source>
</reference>
<name>A0A250B506_9GAMM</name>
<feature type="domain" description="Phospholipase/carboxylesterase/thioesterase" evidence="3">
    <location>
        <begin position="4"/>
        <end position="204"/>
    </location>
</feature>
<keyword evidence="2 4" id="KW-0378">Hydrolase</keyword>
<dbReference type="PANTHER" id="PTHR10655">
    <property type="entry name" value="LYSOPHOSPHOLIPASE-RELATED"/>
    <property type="match status" value="1"/>
</dbReference>
<dbReference type="RefSeq" id="WP_095847777.1">
    <property type="nucleotide sequence ID" value="NZ_CP014136.1"/>
</dbReference>
<dbReference type="InterPro" id="IPR029058">
    <property type="entry name" value="AB_hydrolase_fold"/>
</dbReference>
<evidence type="ECO:0000259" key="3">
    <source>
        <dbReference type="Pfam" id="PF02230"/>
    </source>
</evidence>
<gene>
    <name evidence="4" type="ORF">AWC35_18570</name>
</gene>
<organism evidence="4 5">
    <name type="scientific">Gibbsiella quercinecans</name>
    <dbReference type="NCBI Taxonomy" id="929813"/>
    <lineage>
        <taxon>Bacteria</taxon>
        <taxon>Pseudomonadati</taxon>
        <taxon>Pseudomonadota</taxon>
        <taxon>Gammaproteobacteria</taxon>
        <taxon>Enterobacterales</taxon>
        <taxon>Yersiniaceae</taxon>
        <taxon>Gibbsiella</taxon>
    </lineage>
</organism>
<dbReference type="KEGG" id="gqu:AWC35_18570"/>
<dbReference type="EMBL" id="CP014136">
    <property type="protein sequence ID" value="ATA21191.1"/>
    <property type="molecule type" value="Genomic_DNA"/>
</dbReference>
<dbReference type="NCBIfam" id="NF008525">
    <property type="entry name" value="PRK11460.1"/>
    <property type="match status" value="1"/>
</dbReference>
<proteinExistence type="inferred from homology"/>
<dbReference type="GO" id="GO:0016787">
    <property type="term" value="F:hydrolase activity"/>
    <property type="evidence" value="ECO:0007669"/>
    <property type="project" value="UniProtKB-KW"/>
</dbReference>
<dbReference type="PANTHER" id="PTHR10655:SF17">
    <property type="entry name" value="LYSOPHOSPHOLIPASE-LIKE PROTEIN 1"/>
    <property type="match status" value="1"/>
</dbReference>
<dbReference type="Pfam" id="PF02230">
    <property type="entry name" value="Abhydrolase_2"/>
    <property type="match status" value="1"/>
</dbReference>
<dbReference type="InterPro" id="IPR050565">
    <property type="entry name" value="LYPA1-2/EST-like"/>
</dbReference>
<dbReference type="InterPro" id="IPR003140">
    <property type="entry name" value="PLipase/COase/thioEstase"/>
</dbReference>
<sequence>MKHEYVVVQNPTVPAEQLFLLYHGVGDNPASMAEIGRYFAEAFPRAQVVSIGSPAAGQDSGRQWFSPQDITEENRIERVAQAMPAFIGSVRDWQQRSGVGYAATALVGFSQGAIMVLEALKAEAKLAGRAVAFGGRFAALPERGLGDSVVHLIHGADDATISTEHAQAAAQRLRTHGCDFTLDVEAGVGHAINQGMMDSALERLHFYVPQRYWDEALAGKRGELIAFR</sequence>
<evidence type="ECO:0000313" key="5">
    <source>
        <dbReference type="Proteomes" id="UP000217182"/>
    </source>
</evidence>
<dbReference type="AlphaFoldDB" id="A0A250B506"/>
<evidence type="ECO:0000256" key="2">
    <source>
        <dbReference type="ARBA" id="ARBA00022801"/>
    </source>
</evidence>